<protein>
    <submittedName>
        <fullName evidence="6">DNA repair protein, SNF2 family DNA-dependent ATPase</fullName>
    </submittedName>
</protein>
<dbReference type="GO" id="GO:0016787">
    <property type="term" value="F:hydrolase activity"/>
    <property type="evidence" value="ECO:0007669"/>
    <property type="project" value="UniProtKB-KW"/>
</dbReference>
<evidence type="ECO:0000256" key="2">
    <source>
        <dbReference type="ARBA" id="ARBA00022801"/>
    </source>
</evidence>
<reference evidence="6 7" key="1">
    <citation type="journal article" date="2008" name="Nature">
        <title>The genome of Laccaria bicolor provides insights into mycorrhizal symbiosis.</title>
        <authorList>
            <person name="Martin F."/>
            <person name="Aerts A."/>
            <person name="Ahren D."/>
            <person name="Brun A."/>
            <person name="Danchin E.G.J."/>
            <person name="Duchaussoy F."/>
            <person name="Gibon J."/>
            <person name="Kohler A."/>
            <person name="Lindquist E."/>
            <person name="Pereda V."/>
            <person name="Salamov A."/>
            <person name="Shapiro H.J."/>
            <person name="Wuyts J."/>
            <person name="Blaudez D."/>
            <person name="Buee M."/>
            <person name="Brokstein P."/>
            <person name="Canbaeck B."/>
            <person name="Cohen D."/>
            <person name="Courty P.E."/>
            <person name="Coutinho P.M."/>
            <person name="Delaruelle C."/>
            <person name="Detter J.C."/>
            <person name="Deveau A."/>
            <person name="DiFazio S."/>
            <person name="Duplessis S."/>
            <person name="Fraissinet-Tachet L."/>
            <person name="Lucic E."/>
            <person name="Frey-Klett P."/>
            <person name="Fourrey C."/>
            <person name="Feussner I."/>
            <person name="Gay G."/>
            <person name="Grimwood J."/>
            <person name="Hoegger P.J."/>
            <person name="Jain P."/>
            <person name="Kilaru S."/>
            <person name="Labbe J."/>
            <person name="Lin Y.C."/>
            <person name="Legue V."/>
            <person name="Le Tacon F."/>
            <person name="Marmeisse R."/>
            <person name="Melayah D."/>
            <person name="Montanini B."/>
            <person name="Muratet M."/>
            <person name="Nehls U."/>
            <person name="Niculita-Hirzel H."/>
            <person name="Oudot-Le Secq M.P."/>
            <person name="Peter M."/>
            <person name="Quesneville H."/>
            <person name="Rajashekar B."/>
            <person name="Reich M."/>
            <person name="Rouhier N."/>
            <person name="Schmutz J."/>
            <person name="Yin T."/>
            <person name="Chalot M."/>
            <person name="Henrissat B."/>
            <person name="Kuees U."/>
            <person name="Lucas S."/>
            <person name="Van de Peer Y."/>
            <person name="Podila G.K."/>
            <person name="Polle A."/>
            <person name="Pukkila P.J."/>
            <person name="Richardson P.M."/>
            <person name="Rouze P."/>
            <person name="Sanders I.R."/>
            <person name="Stajich J.E."/>
            <person name="Tunlid A."/>
            <person name="Tuskan G."/>
            <person name="Grigoriev I.V."/>
        </authorList>
    </citation>
    <scope>NUCLEOTIDE SEQUENCE [LARGE SCALE GENOMIC DNA]</scope>
    <source>
        <strain evidence="7">S238N-H82 / ATCC MYA-4686</strain>
    </source>
</reference>
<dbReference type="InParanoid" id="B0D094"/>
<dbReference type="InterPro" id="IPR001650">
    <property type="entry name" value="Helicase_C-like"/>
</dbReference>
<keyword evidence="1" id="KW-0547">Nucleotide-binding</keyword>
<dbReference type="Gene3D" id="3.40.50.300">
    <property type="entry name" value="P-loop containing nucleotide triphosphate hydrolases"/>
    <property type="match status" value="1"/>
</dbReference>
<keyword evidence="7" id="KW-1185">Reference proteome</keyword>
<dbReference type="GeneID" id="6073544"/>
<dbReference type="InterPro" id="IPR027417">
    <property type="entry name" value="P-loop_NTPase"/>
</dbReference>
<dbReference type="Pfam" id="PF00176">
    <property type="entry name" value="SNF2-rel_dom"/>
    <property type="match status" value="1"/>
</dbReference>
<dbReference type="GO" id="GO:0005634">
    <property type="term" value="C:nucleus"/>
    <property type="evidence" value="ECO:0007669"/>
    <property type="project" value="TreeGrafter"/>
</dbReference>
<evidence type="ECO:0000313" key="7">
    <source>
        <dbReference type="Proteomes" id="UP000001194"/>
    </source>
</evidence>
<keyword evidence="3" id="KW-0067">ATP-binding</keyword>
<dbReference type="SMART" id="SM00487">
    <property type="entry name" value="DEXDc"/>
    <property type="match status" value="1"/>
</dbReference>
<gene>
    <name evidence="6" type="primary">CHR16205</name>
    <name evidence="6" type="ORF">LACBIDRAFT_313557</name>
</gene>
<feature type="domain" description="Helicase C-terminal" evidence="5">
    <location>
        <begin position="728"/>
        <end position="903"/>
    </location>
</feature>
<dbReference type="FunFam" id="3.40.50.10810:FF:000020">
    <property type="entry name" value="DNA repair and recombination protein RAD54B"/>
    <property type="match status" value="1"/>
</dbReference>
<accession>B0D094</accession>
<dbReference type="EMBL" id="DS547095">
    <property type="protein sequence ID" value="EDR11790.1"/>
    <property type="molecule type" value="Genomic_DNA"/>
</dbReference>
<dbReference type="RefSeq" id="XP_001877687.1">
    <property type="nucleotide sequence ID" value="XM_001877652.1"/>
</dbReference>
<evidence type="ECO:0000313" key="6">
    <source>
        <dbReference type="EMBL" id="EDR11790.1"/>
    </source>
</evidence>
<sequence length="1051" mass="117077">MPPFQELRPPKRKLVDDELSSRKRFTTGLGLAAASTSVDEELVWMVQWRNRQYKKHKTWDGDAILVVNRSKCTLFDSEGKIMSTGKAEAPLFEGKSFFVGAKEVELDRPVLRTEFLSGQCFGRHNSIQGRDAFETQNDLAHVKKFVSPVVMKKPLEGAPPGVRAGCLKSENGPPQNFDGVASNVRKSYWTANWRKQQNKKHKTWDGDAYISHEGDKLTMISEDGKIMGSTAWKGELLCAGYSAYISGKEFQLDCEISRSQLPDMKEISLPEESTSHVEDPLHFSGQGSTTNPSVAHEFISPASFYAIPKSKPKGPLHDPDAADAVVMKFPSKEHTKSNLNVVPVVLDPILSRRMRPHQKEGWLTGVSSVRLYSEQLSQGVMFLYECVMGLRKHEGQGCILADEMGLGKTLQTIALIWTLLKQNLYGSKEPAAKKVLIVCPVSLTTNWKAEFNKWLGKDRVGVVICEKDKSRVNQFFYNKNQHVLVIGYERLRTVIDTLSSGVSVPAIDLIVCDEGHRLKSANNKTTAILKALRTPRRVILSGTPIQNDLGEFHAMAEFCNPGLLDDYNVFRRVYESPILKSRAPDASAKEIEIGETRTAQLLSISNSFVLRRDATLLKNHLPPKYEYVVFVTPTALQLSMFSKILRPDRLIDLVQSSTAESLALINILTKISNSPILLKAAADKAKIKTSGDAPYILRTGVDEALGLLPDTTHFGDFSLSGKLIALAKLLTIIRHTTEEKCVLVSHYTSTLNILEAFCQKKGYSYYRLDGQTPQVKRQEYVNAFNNVSQRSSFIFLLSSKAGGLGINLIGASRLCLIDSDWNPRLVGRRTQLTPTLISDSHDLQSMARCHRDGQKRPVFIYRFLTTGAIDEKIYQRQVTKLGLSASLIGSAGSSSASKTDSFSRKEVHIQLQFHFKNSTDVQLRDIFRIHPDTICNTHDLLECQCEESGGRPSDTCEEVQPVDPNTEDNVLERGFIAASNVKMDASDPVDTAKKKAALALLSEWKHINCQRSGCHDLIHDHALRKLVQEGEEAGGSISFLFEKGSESSEEE</sequence>
<keyword evidence="2" id="KW-0378">Hydrolase</keyword>
<dbReference type="GO" id="GO:0000724">
    <property type="term" value="P:double-strand break repair via homologous recombination"/>
    <property type="evidence" value="ECO:0007669"/>
    <property type="project" value="TreeGrafter"/>
</dbReference>
<dbReference type="GO" id="GO:0015616">
    <property type="term" value="F:DNA translocase activity"/>
    <property type="evidence" value="ECO:0007669"/>
    <property type="project" value="TreeGrafter"/>
</dbReference>
<dbReference type="CDD" id="cd18793">
    <property type="entry name" value="SF2_C_SNF"/>
    <property type="match status" value="1"/>
</dbReference>
<dbReference type="AlphaFoldDB" id="B0D094"/>
<dbReference type="InterPro" id="IPR014001">
    <property type="entry name" value="Helicase_ATP-bd"/>
</dbReference>
<dbReference type="PANTHER" id="PTHR45629">
    <property type="entry name" value="SNF2/RAD54 FAMILY MEMBER"/>
    <property type="match status" value="1"/>
</dbReference>
<dbReference type="PROSITE" id="PS51194">
    <property type="entry name" value="HELICASE_CTER"/>
    <property type="match status" value="1"/>
</dbReference>
<dbReference type="InterPro" id="IPR038718">
    <property type="entry name" value="SNF2-like_sf"/>
</dbReference>
<dbReference type="Gene3D" id="1.20.120.850">
    <property type="entry name" value="SWI2/SNF2 ATPases, N-terminal domain"/>
    <property type="match status" value="1"/>
</dbReference>
<name>B0D094_LACBS</name>
<dbReference type="GO" id="GO:0005524">
    <property type="term" value="F:ATP binding"/>
    <property type="evidence" value="ECO:0007669"/>
    <property type="project" value="InterPro"/>
</dbReference>
<dbReference type="Pfam" id="PF00271">
    <property type="entry name" value="Helicase_C"/>
    <property type="match status" value="1"/>
</dbReference>
<dbReference type="PANTHER" id="PTHR45629:SF7">
    <property type="entry name" value="DNA EXCISION REPAIR PROTEIN ERCC-6-RELATED"/>
    <property type="match status" value="1"/>
</dbReference>
<dbReference type="InterPro" id="IPR049730">
    <property type="entry name" value="SNF2/RAD54-like_C"/>
</dbReference>
<dbReference type="STRING" id="486041.B0D094"/>
<dbReference type="OrthoDB" id="413460at2759"/>
<evidence type="ECO:0000256" key="3">
    <source>
        <dbReference type="ARBA" id="ARBA00022840"/>
    </source>
</evidence>
<dbReference type="CDD" id="cd18004">
    <property type="entry name" value="DEXHc_RAD54"/>
    <property type="match status" value="1"/>
</dbReference>
<dbReference type="HOGENOM" id="CLU_000315_10_1_1"/>
<evidence type="ECO:0000256" key="1">
    <source>
        <dbReference type="ARBA" id="ARBA00022741"/>
    </source>
</evidence>
<dbReference type="Proteomes" id="UP000001194">
    <property type="component" value="Unassembled WGS sequence"/>
</dbReference>
<dbReference type="InterPro" id="IPR000330">
    <property type="entry name" value="SNF2_N"/>
</dbReference>
<dbReference type="FunCoup" id="B0D094">
    <property type="interactions" value="156"/>
</dbReference>
<dbReference type="GO" id="GO:0007131">
    <property type="term" value="P:reciprocal meiotic recombination"/>
    <property type="evidence" value="ECO:0007669"/>
    <property type="project" value="TreeGrafter"/>
</dbReference>
<proteinExistence type="predicted"/>
<evidence type="ECO:0000259" key="5">
    <source>
        <dbReference type="PROSITE" id="PS51194"/>
    </source>
</evidence>
<dbReference type="Gene3D" id="3.40.50.10810">
    <property type="entry name" value="Tandem AAA-ATPase domain"/>
    <property type="match status" value="1"/>
</dbReference>
<organism evidence="7">
    <name type="scientific">Laccaria bicolor (strain S238N-H82 / ATCC MYA-4686)</name>
    <name type="common">Bicoloured deceiver</name>
    <name type="synonym">Laccaria laccata var. bicolor</name>
    <dbReference type="NCBI Taxonomy" id="486041"/>
    <lineage>
        <taxon>Eukaryota</taxon>
        <taxon>Fungi</taxon>
        <taxon>Dikarya</taxon>
        <taxon>Basidiomycota</taxon>
        <taxon>Agaricomycotina</taxon>
        <taxon>Agaricomycetes</taxon>
        <taxon>Agaricomycetidae</taxon>
        <taxon>Agaricales</taxon>
        <taxon>Agaricineae</taxon>
        <taxon>Hydnangiaceae</taxon>
        <taxon>Laccaria</taxon>
    </lineage>
</organism>
<dbReference type="KEGG" id="lbc:LACBIDRAFT_313557"/>
<dbReference type="PROSITE" id="PS51192">
    <property type="entry name" value="HELICASE_ATP_BIND_1"/>
    <property type="match status" value="1"/>
</dbReference>
<dbReference type="SUPFAM" id="SSF52540">
    <property type="entry name" value="P-loop containing nucleoside triphosphate hydrolases"/>
    <property type="match status" value="2"/>
</dbReference>
<dbReference type="SMART" id="SM00490">
    <property type="entry name" value="HELICc"/>
    <property type="match status" value="1"/>
</dbReference>
<evidence type="ECO:0000259" key="4">
    <source>
        <dbReference type="PROSITE" id="PS51192"/>
    </source>
</evidence>
<dbReference type="InterPro" id="IPR050496">
    <property type="entry name" value="SNF2_RAD54_helicase_repair"/>
</dbReference>
<feature type="domain" description="Helicase ATP-binding" evidence="4">
    <location>
        <begin position="389"/>
        <end position="562"/>
    </location>
</feature>